<evidence type="ECO:0000256" key="2">
    <source>
        <dbReference type="ARBA" id="ARBA00022771"/>
    </source>
</evidence>
<keyword evidence="3" id="KW-0862">Zinc</keyword>
<dbReference type="OrthoDB" id="341421at2759"/>
<feature type="domain" description="MYND-type" evidence="5">
    <location>
        <begin position="163"/>
        <end position="204"/>
    </location>
</feature>
<reference evidence="6 7" key="1">
    <citation type="journal article" date="2014" name="PLoS Genet.">
        <title>Analysis of the Phlebiopsis gigantea genome, transcriptome and secretome provides insight into its pioneer colonization strategies of wood.</title>
        <authorList>
            <person name="Hori C."/>
            <person name="Ishida T."/>
            <person name="Igarashi K."/>
            <person name="Samejima M."/>
            <person name="Suzuki H."/>
            <person name="Master E."/>
            <person name="Ferreira P."/>
            <person name="Ruiz-Duenas F.J."/>
            <person name="Held B."/>
            <person name="Canessa P."/>
            <person name="Larrondo L.F."/>
            <person name="Schmoll M."/>
            <person name="Druzhinina I.S."/>
            <person name="Kubicek C.P."/>
            <person name="Gaskell J.A."/>
            <person name="Kersten P."/>
            <person name="St John F."/>
            <person name="Glasner J."/>
            <person name="Sabat G."/>
            <person name="Splinter BonDurant S."/>
            <person name="Syed K."/>
            <person name="Yadav J."/>
            <person name="Mgbeahuruike A.C."/>
            <person name="Kovalchuk A."/>
            <person name="Asiegbu F.O."/>
            <person name="Lackner G."/>
            <person name="Hoffmeister D."/>
            <person name="Rencoret J."/>
            <person name="Gutierrez A."/>
            <person name="Sun H."/>
            <person name="Lindquist E."/>
            <person name="Barry K."/>
            <person name="Riley R."/>
            <person name="Grigoriev I.V."/>
            <person name="Henrissat B."/>
            <person name="Kues U."/>
            <person name="Berka R.M."/>
            <person name="Martinez A.T."/>
            <person name="Covert S.F."/>
            <person name="Blanchette R.A."/>
            <person name="Cullen D."/>
        </authorList>
    </citation>
    <scope>NUCLEOTIDE SEQUENCE [LARGE SCALE GENOMIC DNA]</scope>
    <source>
        <strain evidence="6 7">11061_1 CR5-6</strain>
    </source>
</reference>
<dbReference type="PROSITE" id="PS01360">
    <property type="entry name" value="ZF_MYND_1"/>
    <property type="match status" value="1"/>
</dbReference>
<dbReference type="Gene3D" id="6.10.140.2220">
    <property type="match status" value="1"/>
</dbReference>
<proteinExistence type="predicted"/>
<accession>A0A0C3NI43</accession>
<dbReference type="Pfam" id="PF01753">
    <property type="entry name" value="zf-MYND"/>
    <property type="match status" value="1"/>
</dbReference>
<keyword evidence="1" id="KW-0479">Metal-binding</keyword>
<protein>
    <recommendedName>
        <fullName evidence="5">MYND-type domain-containing protein</fullName>
    </recommendedName>
</protein>
<organism evidence="6 7">
    <name type="scientific">Phlebiopsis gigantea (strain 11061_1 CR5-6)</name>
    <name type="common">White-rot fungus</name>
    <name type="synonym">Peniophora gigantea</name>
    <dbReference type="NCBI Taxonomy" id="745531"/>
    <lineage>
        <taxon>Eukaryota</taxon>
        <taxon>Fungi</taxon>
        <taxon>Dikarya</taxon>
        <taxon>Basidiomycota</taxon>
        <taxon>Agaricomycotina</taxon>
        <taxon>Agaricomycetes</taxon>
        <taxon>Polyporales</taxon>
        <taxon>Phanerochaetaceae</taxon>
        <taxon>Phlebiopsis</taxon>
    </lineage>
</organism>
<evidence type="ECO:0000256" key="1">
    <source>
        <dbReference type="ARBA" id="ARBA00022723"/>
    </source>
</evidence>
<dbReference type="STRING" id="745531.A0A0C3NI43"/>
<dbReference type="AlphaFoldDB" id="A0A0C3NI43"/>
<sequence length="215" mass="23972">MSAKASTEGPTLDLLIIAYGSSENDPNNDSRFTGENQRRVEVQLAPRIPAELAGNMRRMQSWARDKVHATVLDIKHSQRWHCEFCDKLARESQTDIASWLHLTPPKMVVYVHLVCNTVKGPCAARAKMLSQQMAAMNGGPPPRSGDAAREMMGDVVFPAAASCTKCEAEESIPLNLSRCARCKLARYCSVACQKEDWARHKVTCKAVQDVKWVWK</sequence>
<gene>
    <name evidence="6" type="ORF">PHLGIDRAFT_190168</name>
</gene>
<dbReference type="PROSITE" id="PS50865">
    <property type="entry name" value="ZF_MYND_2"/>
    <property type="match status" value="1"/>
</dbReference>
<name>A0A0C3NI43_PHLG1</name>
<keyword evidence="7" id="KW-1185">Reference proteome</keyword>
<keyword evidence="2 4" id="KW-0863">Zinc-finger</keyword>
<evidence type="ECO:0000259" key="5">
    <source>
        <dbReference type="PROSITE" id="PS50865"/>
    </source>
</evidence>
<dbReference type="SUPFAM" id="SSF144232">
    <property type="entry name" value="HIT/MYND zinc finger-like"/>
    <property type="match status" value="1"/>
</dbReference>
<dbReference type="Proteomes" id="UP000053257">
    <property type="component" value="Unassembled WGS sequence"/>
</dbReference>
<dbReference type="HOGENOM" id="CLU_121553_0_0_1"/>
<evidence type="ECO:0000256" key="3">
    <source>
        <dbReference type="ARBA" id="ARBA00022833"/>
    </source>
</evidence>
<dbReference type="GO" id="GO:0008270">
    <property type="term" value="F:zinc ion binding"/>
    <property type="evidence" value="ECO:0007669"/>
    <property type="project" value="UniProtKB-KW"/>
</dbReference>
<evidence type="ECO:0000313" key="7">
    <source>
        <dbReference type="Proteomes" id="UP000053257"/>
    </source>
</evidence>
<dbReference type="InterPro" id="IPR002893">
    <property type="entry name" value="Znf_MYND"/>
</dbReference>
<evidence type="ECO:0000256" key="4">
    <source>
        <dbReference type="PROSITE-ProRule" id="PRU00134"/>
    </source>
</evidence>
<dbReference type="EMBL" id="KN840570">
    <property type="protein sequence ID" value="KIP04549.1"/>
    <property type="molecule type" value="Genomic_DNA"/>
</dbReference>
<evidence type="ECO:0000313" key="6">
    <source>
        <dbReference type="EMBL" id="KIP04549.1"/>
    </source>
</evidence>